<dbReference type="EMBL" id="CP118718">
    <property type="protein sequence ID" value="WEA46852.1"/>
    <property type="molecule type" value="Genomic_DNA"/>
</dbReference>
<evidence type="ECO:0000259" key="1">
    <source>
        <dbReference type="Pfam" id="PF12728"/>
    </source>
</evidence>
<reference evidence="2 3" key="1">
    <citation type="submission" date="2023-02" db="EMBL/GenBank/DDBJ databases">
        <title>Complete genome sequence of Priestia aryabhattai G5MAi6, a methanol-tolerant strain isolated from tap water in Hong Kong.</title>
        <authorList>
            <person name="Leung K.M."/>
            <person name="Lai G.K.K."/>
            <person name="Griffin S.D.J."/>
        </authorList>
    </citation>
    <scope>NUCLEOTIDE SEQUENCE [LARGE SCALE GENOMIC DNA]</scope>
    <source>
        <strain evidence="2 3">G5MAi6</strain>
    </source>
</reference>
<evidence type="ECO:0000313" key="2">
    <source>
        <dbReference type="EMBL" id="WEA46852.1"/>
    </source>
</evidence>
<gene>
    <name evidence="2" type="ORF">PWO00_13070</name>
</gene>
<organism evidence="2 3">
    <name type="scientific">Priestia aryabhattai</name>
    <name type="common">Bacillus aryabhattai</name>
    <dbReference type="NCBI Taxonomy" id="412384"/>
    <lineage>
        <taxon>Bacteria</taxon>
        <taxon>Bacillati</taxon>
        <taxon>Bacillota</taxon>
        <taxon>Bacilli</taxon>
        <taxon>Bacillales</taxon>
        <taxon>Bacillaceae</taxon>
        <taxon>Priestia</taxon>
    </lineage>
</organism>
<accession>A0ABD7X368</accession>
<evidence type="ECO:0000313" key="3">
    <source>
        <dbReference type="Proteomes" id="UP001220217"/>
    </source>
</evidence>
<dbReference type="Pfam" id="PF12728">
    <property type="entry name" value="HTH_17"/>
    <property type="match status" value="1"/>
</dbReference>
<dbReference type="Proteomes" id="UP001220217">
    <property type="component" value="Chromosome"/>
</dbReference>
<dbReference type="InterPro" id="IPR041657">
    <property type="entry name" value="HTH_17"/>
</dbReference>
<proteinExistence type="predicted"/>
<dbReference type="AlphaFoldDB" id="A0ABD7X368"/>
<name>A0ABD7X368_PRIAR</name>
<feature type="domain" description="Helix-turn-helix" evidence="1">
    <location>
        <begin position="40"/>
        <end position="88"/>
    </location>
</feature>
<protein>
    <submittedName>
        <fullName evidence="2">Helix-turn-helix domain-containing protein</fullName>
    </submittedName>
</protein>
<sequence length="104" mass="12191">MDNSISVSIDMAPLMERLNKLEERIIQSSQKSWLDEYPNMLTISDLMEILGIKRTKASELLNREDFPVFRLAGTKIPKHLFIRWIESHTEWLEKNTNFSTPKAI</sequence>